<feature type="compositionally biased region" description="Polar residues" evidence="1">
    <location>
        <begin position="116"/>
        <end position="131"/>
    </location>
</feature>
<dbReference type="SUPFAM" id="SSF50978">
    <property type="entry name" value="WD40 repeat-like"/>
    <property type="match status" value="1"/>
</dbReference>
<dbReference type="PANTHER" id="PTHR13268">
    <property type="entry name" value="BREAST CARCINOMA AMPLIFIED SEQUENCE 3"/>
    <property type="match status" value="1"/>
</dbReference>
<feature type="region of interest" description="Disordered" evidence="1">
    <location>
        <begin position="1"/>
        <end position="44"/>
    </location>
</feature>
<dbReference type="Pfam" id="PF21034">
    <property type="entry name" value="BCAS3_WD40"/>
    <property type="match status" value="2"/>
</dbReference>
<dbReference type="PANTHER" id="PTHR13268:SF0">
    <property type="entry name" value="BCAS3 MICROTUBULE ASSOCIATED CELL MIGRATION FACTOR"/>
    <property type="match status" value="1"/>
</dbReference>
<feature type="compositionally biased region" description="Low complexity" evidence="1">
    <location>
        <begin position="724"/>
        <end position="744"/>
    </location>
</feature>
<organism evidence="3 4">
    <name type="scientific">Daedalea quercina L-15889</name>
    <dbReference type="NCBI Taxonomy" id="1314783"/>
    <lineage>
        <taxon>Eukaryota</taxon>
        <taxon>Fungi</taxon>
        <taxon>Dikarya</taxon>
        <taxon>Basidiomycota</taxon>
        <taxon>Agaricomycotina</taxon>
        <taxon>Agaricomycetes</taxon>
        <taxon>Polyporales</taxon>
        <taxon>Fomitopsis</taxon>
    </lineage>
</organism>
<dbReference type="OrthoDB" id="25778at2759"/>
<feature type="compositionally biased region" description="Low complexity" evidence="1">
    <location>
        <begin position="485"/>
        <end position="494"/>
    </location>
</feature>
<keyword evidence="4" id="KW-1185">Reference proteome</keyword>
<feature type="region of interest" description="Disordered" evidence="1">
    <location>
        <begin position="375"/>
        <end position="405"/>
    </location>
</feature>
<dbReference type="GO" id="GO:0006914">
    <property type="term" value="P:autophagy"/>
    <property type="evidence" value="ECO:0007669"/>
    <property type="project" value="InterPro"/>
</dbReference>
<evidence type="ECO:0000259" key="2">
    <source>
        <dbReference type="Pfam" id="PF21034"/>
    </source>
</evidence>
<feature type="region of interest" description="Disordered" evidence="1">
    <location>
        <begin position="472"/>
        <end position="494"/>
    </location>
</feature>
<accession>A0A165L5V7</accession>
<dbReference type="GO" id="GO:0042594">
    <property type="term" value="P:response to starvation"/>
    <property type="evidence" value="ECO:0007669"/>
    <property type="project" value="TreeGrafter"/>
</dbReference>
<reference evidence="3 4" key="1">
    <citation type="journal article" date="2016" name="Mol. Biol. Evol.">
        <title>Comparative Genomics of Early-Diverging Mushroom-Forming Fungi Provides Insights into the Origins of Lignocellulose Decay Capabilities.</title>
        <authorList>
            <person name="Nagy L.G."/>
            <person name="Riley R."/>
            <person name="Tritt A."/>
            <person name="Adam C."/>
            <person name="Daum C."/>
            <person name="Floudas D."/>
            <person name="Sun H."/>
            <person name="Yadav J.S."/>
            <person name="Pangilinan J."/>
            <person name="Larsson K.H."/>
            <person name="Matsuura K."/>
            <person name="Barry K."/>
            <person name="Labutti K."/>
            <person name="Kuo R."/>
            <person name="Ohm R.A."/>
            <person name="Bhattacharya S.S."/>
            <person name="Shirouzu T."/>
            <person name="Yoshinaga Y."/>
            <person name="Martin F.M."/>
            <person name="Grigoriev I.V."/>
            <person name="Hibbett D.S."/>
        </authorList>
    </citation>
    <scope>NUCLEOTIDE SEQUENCE [LARGE SCALE GENOMIC DNA]</scope>
    <source>
        <strain evidence="3 4">L-15889</strain>
    </source>
</reference>
<feature type="region of interest" description="Disordered" evidence="1">
    <location>
        <begin position="1021"/>
        <end position="1152"/>
    </location>
</feature>
<dbReference type="STRING" id="1314783.A0A165L5V7"/>
<dbReference type="InterPro" id="IPR036322">
    <property type="entry name" value="WD40_repeat_dom_sf"/>
</dbReference>
<feature type="region of interest" description="Disordered" evidence="1">
    <location>
        <begin position="577"/>
        <end position="601"/>
    </location>
</feature>
<dbReference type="Gene3D" id="2.130.10.10">
    <property type="entry name" value="YVTN repeat-like/Quinoprotein amine dehydrogenase"/>
    <property type="match status" value="1"/>
</dbReference>
<dbReference type="AlphaFoldDB" id="A0A165L5V7"/>
<feature type="compositionally biased region" description="Polar residues" evidence="1">
    <location>
        <begin position="1076"/>
        <end position="1085"/>
    </location>
</feature>
<feature type="compositionally biased region" description="Basic residues" evidence="1">
    <location>
        <begin position="1138"/>
        <end position="1152"/>
    </location>
</feature>
<evidence type="ECO:0000256" key="1">
    <source>
        <dbReference type="SAM" id="MobiDB-lite"/>
    </source>
</evidence>
<gene>
    <name evidence="3" type="ORF">DAEQUDRAFT_70458</name>
</gene>
<feature type="region of interest" description="Disordered" evidence="1">
    <location>
        <begin position="77"/>
        <end position="142"/>
    </location>
</feature>
<proteinExistence type="predicted"/>
<dbReference type="InterPro" id="IPR045142">
    <property type="entry name" value="BCAS3-like"/>
</dbReference>
<evidence type="ECO:0000313" key="4">
    <source>
        <dbReference type="Proteomes" id="UP000076727"/>
    </source>
</evidence>
<sequence length="1152" mass="124358">MQDISRLVQHPGIPSCTHRSRRARAQRPLALTPIASPPCHRPSRRKLSCRRLTIHHLSEPTTLESFSRTLRNYIPTSIPIPSASPTPPRISRPLSFGSFLTPSMSPVPAHQRERSGSNASNTWKRQGNDATGSPRPDLSSWAGQRVMGDDAAVFDLDEELSQAPPTRYPAVGEKEDIVWASWDQLIESDPGKPRRLLFLGYRNGLQIWDCSNLGSVTEILNLTEARWGTIESAAILPLPHRSQSDTFRDQRPLLGIVCRSEAKCTFVAYSLRTHAIVNRADIAGLRSFSSSAEFVVLSASDPPSLHILSSYTLTTLYIIPSASLVPFAPPSVNLNTPRIDIDKASDGIHNNSSLPTIPQPIYALHGRLLVFASPLSRRHSPSPPGGPKSGAVTSTSWGSDGPSRLNITQADVGNAAAKLGGNVLSGMRSLGGMAMSAARAGIATATATAADTNSVRPATSASGGLSAMFSRSAPAAAGADHTQSHQETTSTHGLPTFPLSLSPSSTGCNVTVLDLQPLLNPAANPDELAKFVVSKRQNVSNLRFSGDGTSLAVCSEDGHSAKIYQLRPIARALRTTAPSSKAAMMTDDGRALSRSRMPSRSDGEEVLATPWHLYSLRRGRTSAVVDGLDWANDGRWFAMGTRKRTIHIFPVNLTGGAPDEMSHVSGRVFDPQTPLALSMEVHPITRLRMDKAPPAEFLSPALAFTFIRSSETSVPSNLLPPASVTFSPSSSPSSVHSATPASPARQPRRPTNYQDMLVFDPVDATLNLRRVFVDRVMEDPSSGMLPGTTSMSLPGPSSLARLGTLPSNSKSALSQMMEKPAHLVARESRVSSWNLKRAADWREVKQAVHQTCRTYQSERTQRADWLSCAELSTHSSSTQVLPRSIYLSHQFAFHALGEDYHALVRRFNFDVPTTRIDVRKEVEVNAFPSEFDAAFVLGLSDARAGRRASSSFDEPLASALAGDIPHLSPSPPVLPMFPNGAPGASSRSLKNAIPIRKVAAGLNDSMSGSLTRLRREMGRVRSPRLAARPDADLPVPLEFDEEDDDFNGASGRVPSSIPEDDGMSYSHSRGGGDSGESISTPSSQMEPLPVEDDHGTGGMWQGWEAEDQLAVEEAERFDDLTAGFVDEDAAPPPPAADRKKRKKQGNKIVRRT</sequence>
<dbReference type="EMBL" id="KV429147">
    <property type="protein sequence ID" value="KZT63985.1"/>
    <property type="molecule type" value="Genomic_DNA"/>
</dbReference>
<feature type="domain" description="BCAS3 WD40" evidence="2">
    <location>
        <begin position="186"/>
        <end position="278"/>
    </location>
</feature>
<dbReference type="InterPro" id="IPR015943">
    <property type="entry name" value="WD40/YVTN_repeat-like_dom_sf"/>
</dbReference>
<feature type="region of interest" description="Disordered" evidence="1">
    <location>
        <begin position="724"/>
        <end position="750"/>
    </location>
</feature>
<name>A0A165L5V7_9APHY</name>
<protein>
    <recommendedName>
        <fullName evidence="2">BCAS3 WD40 domain-containing protein</fullName>
    </recommendedName>
</protein>
<evidence type="ECO:0000313" key="3">
    <source>
        <dbReference type="EMBL" id="KZT63985.1"/>
    </source>
</evidence>
<dbReference type="GO" id="GO:0005737">
    <property type="term" value="C:cytoplasm"/>
    <property type="evidence" value="ECO:0007669"/>
    <property type="project" value="TreeGrafter"/>
</dbReference>
<feature type="domain" description="BCAS3 WD40" evidence="2">
    <location>
        <begin position="611"/>
        <end position="670"/>
    </location>
</feature>
<dbReference type="InterPro" id="IPR048382">
    <property type="entry name" value="BCAS3_WD40"/>
</dbReference>
<dbReference type="Proteomes" id="UP000076727">
    <property type="component" value="Unassembled WGS sequence"/>
</dbReference>